<feature type="transmembrane region" description="Helical" evidence="1">
    <location>
        <begin position="57"/>
        <end position="81"/>
    </location>
</feature>
<organism evidence="2 3">
    <name type="scientific">Paenibacillus antri</name>
    <dbReference type="NCBI Taxonomy" id="2582848"/>
    <lineage>
        <taxon>Bacteria</taxon>
        <taxon>Bacillati</taxon>
        <taxon>Bacillota</taxon>
        <taxon>Bacilli</taxon>
        <taxon>Bacillales</taxon>
        <taxon>Paenibacillaceae</taxon>
        <taxon>Paenibacillus</taxon>
    </lineage>
</organism>
<sequence>MSLNRPAASTPAFWLALAACMCNLLVVLLPIGLILGLAALATGTIGSRRSPGASAPALTLAGVSFVIALIWGLSVAAMFAIDPTLS</sequence>
<protein>
    <submittedName>
        <fullName evidence="2">Uncharacterized protein</fullName>
    </submittedName>
</protein>
<feature type="transmembrane region" description="Helical" evidence="1">
    <location>
        <begin position="12"/>
        <end position="45"/>
    </location>
</feature>
<evidence type="ECO:0000313" key="3">
    <source>
        <dbReference type="Proteomes" id="UP000309676"/>
    </source>
</evidence>
<proteinExistence type="predicted"/>
<comment type="caution">
    <text evidence="2">The sequence shown here is derived from an EMBL/GenBank/DDBJ whole genome shotgun (WGS) entry which is preliminary data.</text>
</comment>
<keyword evidence="1" id="KW-1133">Transmembrane helix</keyword>
<dbReference type="PROSITE" id="PS51257">
    <property type="entry name" value="PROKAR_LIPOPROTEIN"/>
    <property type="match status" value="1"/>
</dbReference>
<keyword evidence="1" id="KW-0472">Membrane</keyword>
<reference evidence="2 3" key="1">
    <citation type="submission" date="2019-05" db="EMBL/GenBank/DDBJ databases">
        <authorList>
            <person name="Narsing Rao M.P."/>
            <person name="Li W.J."/>
        </authorList>
    </citation>
    <scope>NUCLEOTIDE SEQUENCE [LARGE SCALE GENOMIC DNA]</scope>
    <source>
        <strain evidence="2 3">SYSU_K30003</strain>
    </source>
</reference>
<name>A0A5R9GHV4_9BACL</name>
<gene>
    <name evidence="2" type="ORF">FE782_16945</name>
</gene>
<keyword evidence="3" id="KW-1185">Reference proteome</keyword>
<dbReference type="EMBL" id="VCIW01000011">
    <property type="protein sequence ID" value="TLS51075.1"/>
    <property type="molecule type" value="Genomic_DNA"/>
</dbReference>
<evidence type="ECO:0000313" key="2">
    <source>
        <dbReference type="EMBL" id="TLS51075.1"/>
    </source>
</evidence>
<dbReference type="RefSeq" id="WP_138195427.1">
    <property type="nucleotide sequence ID" value="NZ_VCIW01000011.1"/>
</dbReference>
<accession>A0A5R9GHV4</accession>
<evidence type="ECO:0000256" key="1">
    <source>
        <dbReference type="SAM" id="Phobius"/>
    </source>
</evidence>
<dbReference type="AlphaFoldDB" id="A0A5R9GHV4"/>
<keyword evidence="1" id="KW-0812">Transmembrane</keyword>
<dbReference type="Proteomes" id="UP000309676">
    <property type="component" value="Unassembled WGS sequence"/>
</dbReference>